<organism evidence="2 3">
    <name type="scientific">Cognatishimia activa</name>
    <dbReference type="NCBI Taxonomy" id="1715691"/>
    <lineage>
        <taxon>Bacteria</taxon>
        <taxon>Pseudomonadati</taxon>
        <taxon>Pseudomonadota</taxon>
        <taxon>Alphaproteobacteria</taxon>
        <taxon>Rhodobacterales</taxon>
        <taxon>Paracoccaceae</taxon>
        <taxon>Cognatishimia</taxon>
    </lineage>
</organism>
<protein>
    <submittedName>
        <fullName evidence="2">Uncharacterized protein</fullName>
    </submittedName>
</protein>
<dbReference type="RefSeq" id="WP_245627194.1">
    <property type="nucleotide sequence ID" value="NZ_CYTO01000007.1"/>
</dbReference>
<feature type="transmembrane region" description="Helical" evidence="1">
    <location>
        <begin position="124"/>
        <end position="147"/>
    </location>
</feature>
<accession>A0A0P1IV07</accession>
<feature type="transmembrane region" description="Helical" evidence="1">
    <location>
        <begin position="60"/>
        <end position="79"/>
    </location>
</feature>
<gene>
    <name evidence="2" type="ORF">TA5114_03150</name>
</gene>
<dbReference type="STRING" id="1715691.TA5113_00671"/>
<proteinExistence type="predicted"/>
<evidence type="ECO:0000256" key="1">
    <source>
        <dbReference type="SAM" id="Phobius"/>
    </source>
</evidence>
<keyword evidence="1" id="KW-1133">Transmembrane helix</keyword>
<dbReference type="AlphaFoldDB" id="A0A0P1IV07"/>
<feature type="transmembrane region" description="Helical" evidence="1">
    <location>
        <begin position="153"/>
        <end position="175"/>
    </location>
</feature>
<keyword evidence="3" id="KW-1185">Reference proteome</keyword>
<feature type="transmembrane region" description="Helical" evidence="1">
    <location>
        <begin position="91"/>
        <end position="112"/>
    </location>
</feature>
<keyword evidence="1" id="KW-0472">Membrane</keyword>
<keyword evidence="1" id="KW-0812">Transmembrane</keyword>
<name>A0A0P1IV07_9RHOB</name>
<dbReference type="Proteomes" id="UP000051184">
    <property type="component" value="Unassembled WGS sequence"/>
</dbReference>
<reference evidence="3" key="1">
    <citation type="submission" date="2015-09" db="EMBL/GenBank/DDBJ databases">
        <authorList>
            <person name="Rodrigo-Torres Lidia"/>
            <person name="Arahal R.David."/>
        </authorList>
    </citation>
    <scope>NUCLEOTIDE SEQUENCE [LARGE SCALE GENOMIC DNA]</scope>
    <source>
        <strain evidence="3">CECT 5114</strain>
    </source>
</reference>
<evidence type="ECO:0000313" key="2">
    <source>
        <dbReference type="EMBL" id="CUK27322.1"/>
    </source>
</evidence>
<dbReference type="EMBL" id="CYUE01000022">
    <property type="protein sequence ID" value="CUK27322.1"/>
    <property type="molecule type" value="Genomic_DNA"/>
</dbReference>
<evidence type="ECO:0000313" key="3">
    <source>
        <dbReference type="Proteomes" id="UP000051184"/>
    </source>
</evidence>
<sequence>MELKSWAVETLAASTVYLFAFFLTFEALMPVQNLFFADFYSSASLMFLPHGVRVLTAWLLGWRSVIALLPGVFITYAYLGGSNVFLPSRLSGIAISVLAAPLVFEFVARAFCDIRSGAQTEPCWVCVMGAGILAAIVTGVLTNLAFGSPPLDYFAFFIGDVLGLFVLMLVLMLVFRFIRLRGKNA</sequence>